<feature type="region of interest" description="Disordered" evidence="11">
    <location>
        <begin position="1"/>
        <end position="80"/>
    </location>
</feature>
<dbReference type="Gene3D" id="4.10.1000.10">
    <property type="entry name" value="Zinc finger, CCCH-type"/>
    <property type="match status" value="2"/>
</dbReference>
<dbReference type="PANTHER" id="PTHR46156:SF1">
    <property type="entry name" value="ZINC FINGER CCCH DOMAIN-CONTAINING PROTEIN 3"/>
    <property type="match status" value="1"/>
</dbReference>
<dbReference type="KEGG" id="aful:116486583"/>
<organism evidence="13 14">
    <name type="scientific">Aythya fuligula</name>
    <name type="common">Tufted duck</name>
    <name type="synonym">Anas fuligula</name>
    <dbReference type="NCBI Taxonomy" id="219594"/>
    <lineage>
        <taxon>Eukaryota</taxon>
        <taxon>Metazoa</taxon>
        <taxon>Chordata</taxon>
        <taxon>Craniata</taxon>
        <taxon>Vertebrata</taxon>
        <taxon>Euteleostomi</taxon>
        <taxon>Archelosauria</taxon>
        <taxon>Archosauria</taxon>
        <taxon>Dinosauria</taxon>
        <taxon>Saurischia</taxon>
        <taxon>Theropoda</taxon>
        <taxon>Coelurosauria</taxon>
        <taxon>Aves</taxon>
        <taxon>Neognathae</taxon>
        <taxon>Galloanserae</taxon>
        <taxon>Anseriformes</taxon>
        <taxon>Anatidae</taxon>
        <taxon>Aythyinae</taxon>
        <taxon>Aythya</taxon>
    </lineage>
</organism>
<dbReference type="GeneID" id="116486583"/>
<feature type="compositionally biased region" description="Basic residues" evidence="11">
    <location>
        <begin position="620"/>
        <end position="631"/>
    </location>
</feature>
<feature type="compositionally biased region" description="Acidic residues" evidence="11">
    <location>
        <begin position="1072"/>
        <end position="1081"/>
    </location>
</feature>
<feature type="domain" description="C3H1-type" evidence="12">
    <location>
        <begin position="855"/>
        <end position="883"/>
    </location>
</feature>
<feature type="compositionally biased region" description="Polar residues" evidence="11">
    <location>
        <begin position="751"/>
        <end position="761"/>
    </location>
</feature>
<feature type="region of interest" description="Disordered" evidence="11">
    <location>
        <begin position="298"/>
        <end position="366"/>
    </location>
</feature>
<dbReference type="CTD" id="23144"/>
<feature type="zinc finger region" description="C3H1-type" evidence="10">
    <location>
        <begin position="938"/>
        <end position="965"/>
    </location>
</feature>
<keyword evidence="4 10" id="KW-0862">Zinc</keyword>
<dbReference type="AlphaFoldDB" id="A0A6J3CK12"/>
<evidence type="ECO:0000256" key="10">
    <source>
        <dbReference type="PROSITE-ProRule" id="PRU00723"/>
    </source>
</evidence>
<dbReference type="PANTHER" id="PTHR46156">
    <property type="entry name" value="CCCH ZINGC FINGER"/>
    <property type="match status" value="1"/>
</dbReference>
<protein>
    <recommendedName>
        <fullName evidence="8">Zinc finger CCCH domain-containing protein 3</fullName>
    </recommendedName>
    <alternativeName>
        <fullName evidence="9">Smad-interacting CPSF-like factor</fullName>
    </alternativeName>
</protein>
<evidence type="ECO:0000313" key="13">
    <source>
        <dbReference type="Proteomes" id="UP000504639"/>
    </source>
</evidence>
<dbReference type="Gene3D" id="3.30.1370.210">
    <property type="match status" value="1"/>
</dbReference>
<feature type="compositionally biased region" description="Polar residues" evidence="11">
    <location>
        <begin position="592"/>
        <end position="601"/>
    </location>
</feature>
<evidence type="ECO:0000256" key="7">
    <source>
        <dbReference type="ARBA" id="ARBA00064187"/>
    </source>
</evidence>
<feature type="zinc finger region" description="C3H1-type" evidence="10">
    <location>
        <begin position="966"/>
        <end position="988"/>
    </location>
</feature>
<dbReference type="GO" id="GO:0008270">
    <property type="term" value="F:zinc ion binding"/>
    <property type="evidence" value="ECO:0007669"/>
    <property type="project" value="UniProtKB-KW"/>
</dbReference>
<dbReference type="GO" id="GO:0003677">
    <property type="term" value="F:DNA binding"/>
    <property type="evidence" value="ECO:0007669"/>
    <property type="project" value="UniProtKB-KW"/>
</dbReference>
<proteinExistence type="predicted"/>
<keyword evidence="5" id="KW-0238">DNA-binding</keyword>
<feature type="compositionally biased region" description="Polar residues" evidence="11">
    <location>
        <begin position="785"/>
        <end position="795"/>
    </location>
</feature>
<comment type="subunit">
    <text evidence="7">Interacts with SMAD1, SMAD3, SMAD4, CPSF2 and CPSF3.</text>
</comment>
<evidence type="ECO:0000256" key="9">
    <source>
        <dbReference type="ARBA" id="ARBA00079564"/>
    </source>
</evidence>
<feature type="zinc finger region" description="C3H1-type" evidence="10">
    <location>
        <begin position="855"/>
        <end position="883"/>
    </location>
</feature>
<evidence type="ECO:0000256" key="1">
    <source>
        <dbReference type="ARBA" id="ARBA00022723"/>
    </source>
</evidence>
<gene>
    <name evidence="14" type="primary">ZC3H3</name>
</gene>
<feature type="compositionally biased region" description="Polar residues" evidence="11">
    <location>
        <begin position="32"/>
        <end position="43"/>
    </location>
</feature>
<feature type="region of interest" description="Disordered" evidence="11">
    <location>
        <begin position="515"/>
        <end position="661"/>
    </location>
</feature>
<dbReference type="Proteomes" id="UP000504639">
    <property type="component" value="Chromosome 2"/>
</dbReference>
<feature type="domain" description="C3H1-type" evidence="12">
    <location>
        <begin position="911"/>
        <end position="937"/>
    </location>
</feature>
<reference evidence="14" key="1">
    <citation type="submission" date="2025-08" db="UniProtKB">
        <authorList>
            <consortium name="RefSeq"/>
        </authorList>
    </citation>
    <scope>IDENTIFICATION</scope>
    <source>
        <tissue evidence="14">Lung</tissue>
    </source>
</reference>
<evidence type="ECO:0000256" key="4">
    <source>
        <dbReference type="ARBA" id="ARBA00022833"/>
    </source>
</evidence>
<evidence type="ECO:0000256" key="5">
    <source>
        <dbReference type="ARBA" id="ARBA00023125"/>
    </source>
</evidence>
<feature type="domain" description="C3H1-type" evidence="12">
    <location>
        <begin position="966"/>
        <end position="988"/>
    </location>
</feature>
<keyword evidence="2" id="KW-0677">Repeat</keyword>
<evidence type="ECO:0000256" key="2">
    <source>
        <dbReference type="ARBA" id="ARBA00022737"/>
    </source>
</evidence>
<feature type="domain" description="C3H1-type" evidence="12">
    <location>
        <begin position="938"/>
        <end position="965"/>
    </location>
</feature>
<keyword evidence="1 10" id="KW-0479">Metal-binding</keyword>
<dbReference type="FunFam" id="4.10.1000.10:FF:000008">
    <property type="entry name" value="zinc finger CCCH domain-containing protein 3"/>
    <property type="match status" value="1"/>
</dbReference>
<dbReference type="Pfam" id="PF00642">
    <property type="entry name" value="zf-CCCH"/>
    <property type="match status" value="1"/>
</dbReference>
<keyword evidence="13" id="KW-1185">Reference proteome</keyword>
<name>A0A6J3CK12_AYTFU</name>
<feature type="region of interest" description="Disordered" evidence="11">
    <location>
        <begin position="747"/>
        <end position="768"/>
    </location>
</feature>
<evidence type="ECO:0000313" key="14">
    <source>
        <dbReference type="RefSeq" id="XP_032038815.1"/>
    </source>
</evidence>
<feature type="compositionally biased region" description="Polar residues" evidence="11">
    <location>
        <begin position="322"/>
        <end position="331"/>
    </location>
</feature>
<feature type="region of interest" description="Disordered" evidence="11">
    <location>
        <begin position="986"/>
        <end position="1031"/>
    </location>
</feature>
<dbReference type="SUPFAM" id="SSF90229">
    <property type="entry name" value="CCCH zinc finger"/>
    <property type="match status" value="2"/>
</dbReference>
<evidence type="ECO:0000256" key="8">
    <source>
        <dbReference type="ARBA" id="ARBA00071600"/>
    </source>
</evidence>
<dbReference type="FunFam" id="4.10.1000.10:FF:000022">
    <property type="entry name" value="Zinc finger CCCH domain-containing protein 7"/>
    <property type="match status" value="1"/>
</dbReference>
<feature type="region of interest" description="Disordered" evidence="11">
    <location>
        <begin position="384"/>
        <end position="420"/>
    </location>
</feature>
<evidence type="ECO:0000256" key="6">
    <source>
        <dbReference type="ARBA" id="ARBA00057285"/>
    </source>
</evidence>
<dbReference type="InterPro" id="IPR000571">
    <property type="entry name" value="Znf_CCCH"/>
</dbReference>
<accession>A0A6J3CK12</accession>
<evidence type="ECO:0000256" key="3">
    <source>
        <dbReference type="ARBA" id="ARBA00022771"/>
    </source>
</evidence>
<comment type="function">
    <text evidence="6">Required for the export of polyadenylated mRNAs from the nucleus. Enhances ACVR1B-induced SMAD-dependent transcription. Binds to single-stranded DNA but not to double-stranded DNA in vitro. Involved in RNA cleavage.</text>
</comment>
<dbReference type="GO" id="GO:0005634">
    <property type="term" value="C:nucleus"/>
    <property type="evidence" value="ECO:0007669"/>
    <property type="project" value="TreeGrafter"/>
</dbReference>
<dbReference type="InterPro" id="IPR036855">
    <property type="entry name" value="Znf_CCCH_sf"/>
</dbReference>
<evidence type="ECO:0000259" key="12">
    <source>
        <dbReference type="PROSITE" id="PS50103"/>
    </source>
</evidence>
<evidence type="ECO:0000256" key="11">
    <source>
        <dbReference type="SAM" id="MobiDB-lite"/>
    </source>
</evidence>
<feature type="region of interest" description="Disordered" evidence="11">
    <location>
        <begin position="785"/>
        <end position="824"/>
    </location>
</feature>
<feature type="domain" description="C3H1-type" evidence="12">
    <location>
        <begin position="887"/>
        <end position="910"/>
    </location>
</feature>
<dbReference type="PROSITE" id="PS50103">
    <property type="entry name" value="ZF_C3H1"/>
    <property type="match status" value="5"/>
</dbReference>
<feature type="zinc finger region" description="C3H1-type" evidence="10">
    <location>
        <begin position="887"/>
        <end position="910"/>
    </location>
</feature>
<dbReference type="SMART" id="SM00356">
    <property type="entry name" value="ZnF_C3H1"/>
    <property type="match status" value="5"/>
</dbReference>
<dbReference type="InParanoid" id="A0A6J3CK12"/>
<sequence length="1119" mass="121232">MEESERLRREIRRLQGLIDSHRSTHGAAPRPSWSNPRQQQNPPYSRRGAFSGRYPPRDFQQGRSWRKKYSLVNPPPSRAFGIKQENRAAPIPAGSPERHVDLTRDGNIVVGIQVTQRSGLVLGAEGFRAESFGPKGFGAEGLEGFGPKGFGAEGLEGFGSKDFGAEGLEGFGAEGLEGFGPKGFGAEGLEGFGPKDFGPKEDFDAEGLEGFGPKNFDAEAFGPKDFGPKEDFDAEAFEGFGPKDFDAEGFGAEDFGAEGFKGFGTEGFGPKDLDAEGFESFSPKGFGAEAFGPKDLDPEAFEGFGPEGFGPEGFGPEVFVPQTFSAPSSGLKTEPTAPGEDQSGLQSSAPPYPPQKEGRKPSLSVSFSSSHRVVSSSYAALSRRPHSVRLSAEGAETSRAPCENAVAPKTQPQLPRPPPGCQQARHLVWCKPEVENSGQTGFERGGDARRELLGVVGASSRALGVKGRFSALHKAPGVQRAAAMMPTVSGKASKFRRSNYTWVANPGRCWRAVKRWASPRGPEGARKIAGGAKTAAPKSDSGSKAKKSPPKAGVSPSKYKWKAAALQPSPSTSRSAFRWRCEEEEEEEEKPSPSSFPQTLSLGFGGTKPFGDAVPSGYKVKSRTKIIRRKGSPADKKSSPTPPAPLRSPFQAKKRNLRGKAALPKRCSPKGLLQLTKHRLCRLPAARSQLSSREGASLLFARSPPANKVIKTRYRIVKKNVGFPSSSFSSPVPSWKTRRLGTSRSLLLNQARPSPQGTKSQPVPPGWRSKGYRCIGGVMYRVSANKLSKTSSTPSRGRDLSTKSPGRAVRLSGTPGGSGFSPSGILNRSTTSRYIASRAVQRSLAIIRQAKQKKEKKKEYCMYYNRFGRCNRGENCPYIHDPEKVAVCTRFLRGTCKKTDGNCPFSHKVSKDKMPVCSYFLKGICSNSNCPYSHVYVSRKAEVCQDFLKGYCPMGEKCKKKHTLVCPDFAKKGVCPQGARCKLLHPRKKRQPRGDSADPPSKCRRLCEETGRNHPAQPCDDGEVPGPSGAEQDVKFWRDADASPSSRLQKLPSFISLLSSASPGDEGCIVERDEDEPDDEPAGTKWKRTLSWAASRDPENASQEEGGGRGKQLQIKPRL</sequence>
<keyword evidence="3 10" id="KW-0863">Zinc-finger</keyword>
<dbReference type="RefSeq" id="XP_032038815.1">
    <property type="nucleotide sequence ID" value="XM_032182924.1"/>
</dbReference>
<feature type="region of interest" description="Disordered" evidence="11">
    <location>
        <begin position="1058"/>
        <end position="1119"/>
    </location>
</feature>
<feature type="zinc finger region" description="C3H1-type" evidence="10">
    <location>
        <begin position="911"/>
        <end position="937"/>
    </location>
</feature>